<evidence type="ECO:0000313" key="3">
    <source>
        <dbReference type="Proteomes" id="UP000180215"/>
    </source>
</evidence>
<sequence length="76" mass="8188">MVRAVAAARADEVDVLVEQYLDTSNGNAVAALRQAILDALQDAVECRQKLEAAERAASRGFTRQMPMPRLTGTASQ</sequence>
<comment type="caution">
    <text evidence="2">The sequence shown here is derived from an EMBL/GenBank/DDBJ whole genome shotgun (WGS) entry which is preliminary data.</text>
</comment>
<organism evidence="2 3">
    <name type="scientific">Methylorubrum extorquens</name>
    <name type="common">Methylobacterium dichloromethanicum</name>
    <name type="synonym">Methylobacterium extorquens</name>
    <dbReference type="NCBI Taxonomy" id="408"/>
    <lineage>
        <taxon>Bacteria</taxon>
        <taxon>Pseudomonadati</taxon>
        <taxon>Pseudomonadota</taxon>
        <taxon>Alphaproteobacteria</taxon>
        <taxon>Hyphomicrobiales</taxon>
        <taxon>Methylobacteriaceae</taxon>
        <taxon>Methylorubrum</taxon>
    </lineage>
</organism>
<dbReference type="EMBL" id="MNAO01000220">
    <property type="protein sequence ID" value="OHV15731.1"/>
    <property type="molecule type" value="Genomic_DNA"/>
</dbReference>
<dbReference type="Proteomes" id="UP000180215">
    <property type="component" value="Unassembled WGS sequence"/>
</dbReference>
<dbReference type="AlphaFoldDB" id="A0A1S1P372"/>
<accession>A0A1S1P372</accession>
<name>A0A1S1P372_METEX</name>
<evidence type="ECO:0000256" key="1">
    <source>
        <dbReference type="SAM" id="MobiDB-lite"/>
    </source>
</evidence>
<proteinExistence type="predicted"/>
<feature type="region of interest" description="Disordered" evidence="1">
    <location>
        <begin position="54"/>
        <end position="76"/>
    </location>
</feature>
<reference evidence="2 3" key="1">
    <citation type="submission" date="2016-10" db="EMBL/GenBank/DDBJ databases">
        <title>Draft genome sequence of Methylobacterium extorquens CP3, a seed endophyte of Crotalaria pumila with plant growth-promoting and metal tolerance properties.</title>
        <authorList>
            <person name="Sanchez-Lopez A.S."/>
            <person name="Van Hamme J.D."/>
            <person name="Thijs S."/>
            <person name="Mcammond B.M."/>
            <person name="Stevens V."/>
            <person name="Gonzalez-Chavez M.D.C."/>
            <person name="Vangronsveld J."/>
        </authorList>
    </citation>
    <scope>NUCLEOTIDE SEQUENCE [LARGE SCALE GENOMIC DNA]</scope>
    <source>
        <strain evidence="2 3">CP3</strain>
    </source>
</reference>
<evidence type="ECO:0000313" key="2">
    <source>
        <dbReference type="EMBL" id="OHV15731.1"/>
    </source>
</evidence>
<gene>
    <name evidence="2" type="ORF">BK022_16920</name>
</gene>
<protein>
    <submittedName>
        <fullName evidence="2">Uncharacterized protein</fullName>
    </submittedName>
</protein>